<comment type="caution">
    <text evidence="2">The sequence shown here is derived from an EMBL/GenBank/DDBJ whole genome shotgun (WGS) entry which is preliminary data.</text>
</comment>
<evidence type="ECO:0008006" key="4">
    <source>
        <dbReference type="Google" id="ProtNLM"/>
    </source>
</evidence>
<keyword evidence="3" id="KW-1185">Reference proteome</keyword>
<feature type="signal peptide" evidence="1">
    <location>
        <begin position="1"/>
        <end position="27"/>
    </location>
</feature>
<dbReference type="EMBL" id="VIVK01000001">
    <property type="protein sequence ID" value="TWD83030.1"/>
    <property type="molecule type" value="Genomic_DNA"/>
</dbReference>
<feature type="chain" id="PRO_5021816789" description="Secreted protein" evidence="1">
    <location>
        <begin position="28"/>
        <end position="140"/>
    </location>
</feature>
<evidence type="ECO:0000313" key="2">
    <source>
        <dbReference type="EMBL" id="TWD83030.1"/>
    </source>
</evidence>
<dbReference type="Proteomes" id="UP000318380">
    <property type="component" value="Unassembled WGS sequence"/>
</dbReference>
<keyword evidence="1" id="KW-0732">Signal</keyword>
<dbReference type="AlphaFoldDB" id="A0A561BVV8"/>
<name>A0A561BVV8_9ACTN</name>
<proteinExistence type="predicted"/>
<reference evidence="2 3" key="1">
    <citation type="submission" date="2019-06" db="EMBL/GenBank/DDBJ databases">
        <title>Sequencing the genomes of 1000 actinobacteria strains.</title>
        <authorList>
            <person name="Klenk H.-P."/>
        </authorList>
    </citation>
    <scope>NUCLEOTIDE SEQUENCE [LARGE SCALE GENOMIC DNA]</scope>
    <source>
        <strain evidence="2 3">DSM 24683</strain>
    </source>
</reference>
<protein>
    <recommendedName>
        <fullName evidence="4">Secreted protein</fullName>
    </recommendedName>
</protein>
<evidence type="ECO:0000256" key="1">
    <source>
        <dbReference type="SAM" id="SignalP"/>
    </source>
</evidence>
<organism evidence="2 3">
    <name type="scientific">Kribbella amoyensis</name>
    <dbReference type="NCBI Taxonomy" id="996641"/>
    <lineage>
        <taxon>Bacteria</taxon>
        <taxon>Bacillati</taxon>
        <taxon>Actinomycetota</taxon>
        <taxon>Actinomycetes</taxon>
        <taxon>Propionibacteriales</taxon>
        <taxon>Kribbellaceae</taxon>
        <taxon>Kribbella</taxon>
    </lineage>
</organism>
<accession>A0A561BVV8</accession>
<evidence type="ECO:0000313" key="3">
    <source>
        <dbReference type="Proteomes" id="UP000318380"/>
    </source>
</evidence>
<gene>
    <name evidence="2" type="ORF">FB561_4182</name>
</gene>
<sequence length="140" mass="14143">MRRLVAAAVGLVATLGTIGVAAPSAQAAETAAIPFRSLTYGASYYSGSVSFSNRSVSATGILHSVSGSGCRFASVTPYVGSTEYPTYRSVIYCNGASGTVTVGAPADVPGGPSSVVVGLWTYDPATDTATLVRTTKPIAR</sequence>